<comment type="caution">
    <text evidence="1">The sequence shown here is derived from an EMBL/GenBank/DDBJ whole genome shotgun (WGS) entry which is preliminary data.</text>
</comment>
<evidence type="ECO:0000313" key="1">
    <source>
        <dbReference type="EMBL" id="MFD1534347.1"/>
    </source>
</evidence>
<accession>A0ABW4FUW7</accession>
<dbReference type="InterPro" id="IPR002591">
    <property type="entry name" value="Phosphodiest/P_Trfase"/>
</dbReference>
<evidence type="ECO:0000313" key="2">
    <source>
        <dbReference type="Proteomes" id="UP001597145"/>
    </source>
</evidence>
<protein>
    <submittedName>
        <fullName evidence="1">Alkaline phosphatase family protein</fullName>
    </submittedName>
</protein>
<dbReference type="InterPro" id="IPR017850">
    <property type="entry name" value="Alkaline_phosphatase_core_sf"/>
</dbReference>
<organism evidence="1 2">
    <name type="scientific">Pseudonocardia aurantiaca</name>
    <dbReference type="NCBI Taxonomy" id="75290"/>
    <lineage>
        <taxon>Bacteria</taxon>
        <taxon>Bacillati</taxon>
        <taxon>Actinomycetota</taxon>
        <taxon>Actinomycetes</taxon>
        <taxon>Pseudonocardiales</taxon>
        <taxon>Pseudonocardiaceae</taxon>
        <taxon>Pseudonocardia</taxon>
    </lineage>
</organism>
<dbReference type="SUPFAM" id="SSF53649">
    <property type="entry name" value="Alkaline phosphatase-like"/>
    <property type="match status" value="1"/>
</dbReference>
<dbReference type="EMBL" id="JBHUCP010000033">
    <property type="protein sequence ID" value="MFD1534347.1"/>
    <property type="molecule type" value="Genomic_DNA"/>
</dbReference>
<keyword evidence="2" id="KW-1185">Reference proteome</keyword>
<dbReference type="Pfam" id="PF01663">
    <property type="entry name" value="Phosphodiest"/>
    <property type="match status" value="1"/>
</dbReference>
<gene>
    <name evidence="1" type="ORF">ACFSCY_33510</name>
</gene>
<dbReference type="Gene3D" id="3.40.720.10">
    <property type="entry name" value="Alkaline Phosphatase, subunit A"/>
    <property type="match status" value="1"/>
</dbReference>
<proteinExistence type="predicted"/>
<reference evidence="2" key="1">
    <citation type="journal article" date="2019" name="Int. J. Syst. Evol. Microbiol.">
        <title>The Global Catalogue of Microorganisms (GCM) 10K type strain sequencing project: providing services to taxonomists for standard genome sequencing and annotation.</title>
        <authorList>
            <consortium name="The Broad Institute Genomics Platform"/>
            <consortium name="The Broad Institute Genome Sequencing Center for Infectious Disease"/>
            <person name="Wu L."/>
            <person name="Ma J."/>
        </authorList>
    </citation>
    <scope>NUCLEOTIDE SEQUENCE [LARGE SCALE GENOMIC DNA]</scope>
    <source>
        <strain evidence="2">JCM 12165</strain>
    </source>
</reference>
<dbReference type="Proteomes" id="UP001597145">
    <property type="component" value="Unassembled WGS sequence"/>
</dbReference>
<dbReference type="RefSeq" id="WP_343984670.1">
    <property type="nucleotide sequence ID" value="NZ_BAAAJG010000025.1"/>
</dbReference>
<name>A0ABW4FUW7_9PSEU</name>
<sequence>MTPELLVPAYGHRSLAEVLPALLTALGVPDHPEQGNELVIEPARAAALLLVDGLGSELLRRYARDAPFLAGLPDVGPVTVGFPSSTSISLASLGTGLPPGVHGILGVAFRAETGDLIETLKWRSHGVPYPVDLRKRLPPEQVQPRQTLLERAEAAGLDVTVVSKAEFGGSGLTRAALRGGRFRGTYALGDLAAEVITALAGPGKHLCYGYHADLDLLGHLHGPGSLPWRLQLRQIDSLAALLAEHLPADAVLVITGDHGMVQVDRAIDADHHPALQEGVDLLGGDPRSRHVYARPGAQDEVLAAWRGVLGDGAWVVSGEQAIDEGWFGPVDAQMRARIGDVVAAARGGTAIVRTEVEPALARLPGQHGSLTADEQFVPLLVARRS</sequence>